<evidence type="ECO:0000256" key="10">
    <source>
        <dbReference type="ARBA" id="ARBA00023203"/>
    </source>
</evidence>
<dbReference type="Pfam" id="PF00784">
    <property type="entry name" value="MyTH4"/>
    <property type="match status" value="2"/>
</dbReference>
<dbReference type="InterPro" id="IPR014352">
    <property type="entry name" value="FERM/acyl-CoA-bd_prot_sf"/>
</dbReference>
<dbReference type="SUPFAM" id="SSF52540">
    <property type="entry name" value="P-loop containing nucleoside triphosphate hydrolases"/>
    <property type="match status" value="1"/>
</dbReference>
<dbReference type="CDD" id="cd23767">
    <property type="entry name" value="IQCD"/>
    <property type="match status" value="1"/>
</dbReference>
<feature type="domain" description="MyTH4" evidence="17">
    <location>
        <begin position="1686"/>
        <end position="1834"/>
    </location>
</feature>
<dbReference type="InterPro" id="IPR036961">
    <property type="entry name" value="Kinesin_motor_dom_sf"/>
</dbReference>
<dbReference type="InterPro" id="IPR000299">
    <property type="entry name" value="FERM_domain"/>
</dbReference>
<reference evidence="19 20" key="2">
    <citation type="journal article" date="2019" name="G3 (Bethesda)">
        <title>Hybrid Assembly of the Genome of the Entomopathogenic Nematode Steinernema carpocapsae Identifies the X-Chromosome.</title>
        <authorList>
            <person name="Serra L."/>
            <person name="Macchietto M."/>
            <person name="Macias-Munoz A."/>
            <person name="McGill C.J."/>
            <person name="Rodriguez I.M."/>
            <person name="Rodriguez B."/>
            <person name="Murad R."/>
            <person name="Mortazavi A."/>
        </authorList>
    </citation>
    <scope>NUCLEOTIDE SEQUENCE [LARGE SCALE GENOMIC DNA]</scope>
    <source>
        <strain evidence="19 20">ALL</strain>
    </source>
</reference>
<feature type="transmembrane region" description="Helical" evidence="14">
    <location>
        <begin position="12"/>
        <end position="35"/>
    </location>
</feature>
<keyword evidence="14" id="KW-1133">Transmembrane helix</keyword>
<name>A0A4U5MVC9_STECR</name>
<dbReference type="InterPro" id="IPR019749">
    <property type="entry name" value="Band_41_domain"/>
</dbReference>
<feature type="domain" description="FERM" evidence="16">
    <location>
        <begin position="1238"/>
        <end position="1553"/>
    </location>
</feature>
<dbReference type="InterPro" id="IPR001452">
    <property type="entry name" value="SH3_domain"/>
</dbReference>
<dbReference type="Pfam" id="PF24123">
    <property type="entry name" value="Myosin_VII_N"/>
    <property type="match status" value="1"/>
</dbReference>
<keyword evidence="14" id="KW-0472">Membrane</keyword>
<feature type="binding site" evidence="12">
    <location>
        <begin position="208"/>
        <end position="215"/>
    </location>
    <ligand>
        <name>ATP</name>
        <dbReference type="ChEBI" id="CHEBI:30616"/>
    </ligand>
</feature>
<dbReference type="FunFam" id="1.10.10.820:FF:000001">
    <property type="entry name" value="Myosin heavy chain"/>
    <property type="match status" value="1"/>
</dbReference>
<evidence type="ECO:0000259" key="17">
    <source>
        <dbReference type="PROSITE" id="PS51016"/>
    </source>
</evidence>
<dbReference type="GO" id="GO:0005737">
    <property type="term" value="C:cytoplasm"/>
    <property type="evidence" value="ECO:0007669"/>
    <property type="project" value="UniProtKB-SubCell"/>
</dbReference>
<organism evidence="19 20">
    <name type="scientific">Steinernema carpocapsae</name>
    <name type="common">Entomopathogenic nematode</name>
    <dbReference type="NCBI Taxonomy" id="34508"/>
    <lineage>
        <taxon>Eukaryota</taxon>
        <taxon>Metazoa</taxon>
        <taxon>Ecdysozoa</taxon>
        <taxon>Nematoda</taxon>
        <taxon>Chromadorea</taxon>
        <taxon>Rhabditida</taxon>
        <taxon>Tylenchina</taxon>
        <taxon>Panagrolaimomorpha</taxon>
        <taxon>Strongyloidoidea</taxon>
        <taxon>Steinernematidae</taxon>
        <taxon>Steinernema</taxon>
    </lineage>
</organism>
<reference evidence="19 20" key="1">
    <citation type="journal article" date="2015" name="Genome Biol.">
        <title>Comparative genomics of Steinernema reveals deeply conserved gene regulatory networks.</title>
        <authorList>
            <person name="Dillman A.R."/>
            <person name="Macchietto M."/>
            <person name="Porter C.F."/>
            <person name="Rogers A."/>
            <person name="Williams B."/>
            <person name="Antoshechkin I."/>
            <person name="Lee M.M."/>
            <person name="Goodwin Z."/>
            <person name="Lu X."/>
            <person name="Lewis E.E."/>
            <person name="Goodrich-Blair H."/>
            <person name="Stock S.P."/>
            <person name="Adams B.J."/>
            <person name="Sternberg P.W."/>
            <person name="Mortazavi A."/>
        </authorList>
    </citation>
    <scope>NUCLEOTIDE SEQUENCE [LARGE SCALE GENOMIC DNA]</scope>
    <source>
        <strain evidence="19 20">ALL</strain>
    </source>
</reference>
<dbReference type="InterPro" id="IPR011993">
    <property type="entry name" value="PH-like_dom_sf"/>
</dbReference>
<dbReference type="InterPro" id="IPR029071">
    <property type="entry name" value="Ubiquitin-like_domsf"/>
</dbReference>
<dbReference type="CDD" id="cd14473">
    <property type="entry name" value="FERM_B-lobe"/>
    <property type="match status" value="2"/>
</dbReference>
<dbReference type="InterPro" id="IPR038185">
    <property type="entry name" value="MyTH4_dom_sf"/>
</dbReference>
<dbReference type="GO" id="GO:0005524">
    <property type="term" value="F:ATP binding"/>
    <property type="evidence" value="ECO:0007669"/>
    <property type="project" value="UniProtKB-UniRule"/>
</dbReference>
<evidence type="ECO:0000256" key="3">
    <source>
        <dbReference type="ARBA" id="ARBA00022443"/>
    </source>
</evidence>
<accession>A0A4U5MVC9</accession>
<dbReference type="PROSITE" id="PS51016">
    <property type="entry name" value="MYTH4"/>
    <property type="match status" value="2"/>
</dbReference>
<evidence type="ECO:0008006" key="21">
    <source>
        <dbReference type="Google" id="ProtNLM"/>
    </source>
</evidence>
<dbReference type="InterPro" id="IPR041793">
    <property type="entry name" value="MyoVII_FERM_C1"/>
</dbReference>
<evidence type="ECO:0000256" key="4">
    <source>
        <dbReference type="ARBA" id="ARBA00022490"/>
    </source>
</evidence>
<keyword evidence="20" id="KW-1185">Reference proteome</keyword>
<dbReference type="GO" id="GO:0003779">
    <property type="term" value="F:actin binding"/>
    <property type="evidence" value="ECO:0007669"/>
    <property type="project" value="UniProtKB-KW"/>
</dbReference>
<dbReference type="InterPro" id="IPR019748">
    <property type="entry name" value="FERM_central"/>
</dbReference>
<keyword evidence="5" id="KW-0677">Repeat</keyword>
<dbReference type="InterPro" id="IPR000048">
    <property type="entry name" value="IQ_motif_EF-hand-BS"/>
</dbReference>
<keyword evidence="14" id="KW-0812">Transmembrane</keyword>
<dbReference type="Pfam" id="PF00063">
    <property type="entry name" value="Myosin_head"/>
    <property type="match status" value="1"/>
</dbReference>
<feature type="domain" description="SH3" evidence="15">
    <location>
        <begin position="1548"/>
        <end position="1616"/>
    </location>
</feature>
<evidence type="ECO:0000256" key="6">
    <source>
        <dbReference type="ARBA" id="ARBA00022741"/>
    </source>
</evidence>
<dbReference type="InterPro" id="IPR036106">
    <property type="entry name" value="MYSc_Myo7"/>
</dbReference>
<dbReference type="CDD" id="cd01381">
    <property type="entry name" value="MYSc_Myo7"/>
    <property type="match status" value="1"/>
</dbReference>
<keyword evidence="3 11" id="KW-0728">SH3 domain</keyword>
<dbReference type="Gene3D" id="1.20.5.190">
    <property type="match status" value="1"/>
</dbReference>
<dbReference type="PROSITE" id="PS51456">
    <property type="entry name" value="MYOSIN_MOTOR"/>
    <property type="match status" value="1"/>
</dbReference>
<dbReference type="OrthoDB" id="6108017at2759"/>
<evidence type="ECO:0000256" key="14">
    <source>
        <dbReference type="SAM" id="Phobius"/>
    </source>
</evidence>
<gene>
    <name evidence="19" type="ORF">L596_021065</name>
</gene>
<evidence type="ECO:0000313" key="19">
    <source>
        <dbReference type="EMBL" id="TKR73796.1"/>
    </source>
</evidence>
<dbReference type="EMBL" id="AZBU02000006">
    <property type="protein sequence ID" value="TKR73796.1"/>
    <property type="molecule type" value="Genomic_DNA"/>
</dbReference>
<dbReference type="SUPFAM" id="SSF54236">
    <property type="entry name" value="Ubiquitin-like"/>
    <property type="match status" value="2"/>
</dbReference>
<dbReference type="GO" id="GO:0003774">
    <property type="term" value="F:cytoskeletal motor activity"/>
    <property type="evidence" value="ECO:0007669"/>
    <property type="project" value="UniProtKB-UniRule"/>
</dbReference>
<dbReference type="SUPFAM" id="SSF47031">
    <property type="entry name" value="Second domain of FERM"/>
    <property type="match status" value="2"/>
</dbReference>
<dbReference type="PROSITE" id="PS50096">
    <property type="entry name" value="IQ"/>
    <property type="match status" value="2"/>
</dbReference>
<evidence type="ECO:0000256" key="11">
    <source>
        <dbReference type="PROSITE-ProRule" id="PRU00192"/>
    </source>
</evidence>
<dbReference type="Pfam" id="PF21989">
    <property type="entry name" value="RA_2"/>
    <property type="match status" value="2"/>
</dbReference>
<dbReference type="Gene3D" id="3.10.20.90">
    <property type="entry name" value="Phosphatidylinositol 3-kinase Catalytic Subunit, Chain A, domain 1"/>
    <property type="match status" value="2"/>
</dbReference>
<dbReference type="Gene3D" id="1.20.80.10">
    <property type="match status" value="2"/>
</dbReference>
<dbReference type="InterPro" id="IPR051567">
    <property type="entry name" value="Unconventional_Myosin_ATPase"/>
</dbReference>
<dbReference type="Gene3D" id="1.20.58.530">
    <property type="match status" value="1"/>
</dbReference>
<feature type="region of interest" description="Actin-binding" evidence="12">
    <location>
        <begin position="668"/>
        <end position="690"/>
    </location>
</feature>
<evidence type="ECO:0000256" key="7">
    <source>
        <dbReference type="ARBA" id="ARBA00022840"/>
    </source>
</evidence>
<dbReference type="InterPro" id="IPR000857">
    <property type="entry name" value="MyTH4_dom"/>
</dbReference>
<dbReference type="PANTHER" id="PTHR22692">
    <property type="entry name" value="MYOSIN VII, XV"/>
    <property type="match status" value="1"/>
</dbReference>
<comment type="similarity">
    <text evidence="2 12">Belongs to the TRAFAC class myosin-kinesin ATPase superfamily. Myosin family.</text>
</comment>
<keyword evidence="10 12" id="KW-0009">Actin-binding</keyword>
<dbReference type="InterPro" id="IPR057130">
    <property type="entry name" value="Myosin_VII_N"/>
</dbReference>
<feature type="domain" description="FERM" evidence="16">
    <location>
        <begin position="1840"/>
        <end position="2078"/>
    </location>
</feature>
<keyword evidence="8 12" id="KW-0518">Myosin</keyword>
<keyword evidence="4" id="KW-0963">Cytoplasm</keyword>
<dbReference type="GO" id="GO:0016459">
    <property type="term" value="C:myosin complex"/>
    <property type="evidence" value="ECO:0007669"/>
    <property type="project" value="UniProtKB-KW"/>
</dbReference>
<dbReference type="FunFam" id="3.40.850.10:FF:000008">
    <property type="entry name" value="Putative unconventional myosin-IXa"/>
    <property type="match status" value="1"/>
</dbReference>
<dbReference type="Gene3D" id="2.30.29.30">
    <property type="entry name" value="Pleckstrin-homology domain (PH domain)/Phosphotyrosine-binding domain (PTB)"/>
    <property type="match status" value="1"/>
</dbReference>
<dbReference type="CDD" id="cd17093">
    <property type="entry name" value="FERM2_F1_Myosin-VII"/>
    <property type="match status" value="1"/>
</dbReference>
<dbReference type="PANTHER" id="PTHR22692:SF33">
    <property type="entry name" value="MYOSIN"/>
    <property type="match status" value="1"/>
</dbReference>
<evidence type="ECO:0000256" key="9">
    <source>
        <dbReference type="ARBA" id="ARBA00023175"/>
    </source>
</evidence>
<evidence type="ECO:0000256" key="1">
    <source>
        <dbReference type="ARBA" id="ARBA00004496"/>
    </source>
</evidence>
<keyword evidence="6 12" id="KW-0547">Nucleotide-binding</keyword>
<dbReference type="FunFam" id="3.10.20.90:FF:000036">
    <property type="entry name" value="Unconventional myosin-VIIa"/>
    <property type="match status" value="1"/>
</dbReference>
<proteinExistence type="inferred from homology"/>
<evidence type="ECO:0000256" key="2">
    <source>
        <dbReference type="ARBA" id="ARBA00008314"/>
    </source>
</evidence>
<dbReference type="SMART" id="SM00295">
    <property type="entry name" value="B41"/>
    <property type="match status" value="2"/>
</dbReference>
<dbReference type="InterPro" id="IPR027417">
    <property type="entry name" value="P-loop_NTPase"/>
</dbReference>
<dbReference type="SMART" id="SM00242">
    <property type="entry name" value="MYSc"/>
    <property type="match status" value="1"/>
</dbReference>
<protein>
    <recommendedName>
        <fullName evidence="21">Unconventional myosin heavy chain 6</fullName>
    </recommendedName>
</protein>
<dbReference type="SMART" id="SM00139">
    <property type="entry name" value="MyTH4"/>
    <property type="match status" value="2"/>
</dbReference>
<dbReference type="Gene3D" id="2.30.30.40">
    <property type="entry name" value="SH3 Domains"/>
    <property type="match status" value="1"/>
</dbReference>
<keyword evidence="7 12" id="KW-0067">ATP-binding</keyword>
<dbReference type="Pfam" id="PF21998">
    <property type="entry name" value="FERM_C1_MyoVII"/>
    <property type="match status" value="1"/>
</dbReference>
<dbReference type="Gene3D" id="1.20.120.720">
    <property type="entry name" value="Myosin VI head, motor domain, U50 subdomain"/>
    <property type="match status" value="1"/>
</dbReference>
<dbReference type="FunFam" id="2.30.29.30:FF:000075">
    <property type="entry name" value="unconventional myosin-VIIa"/>
    <property type="match status" value="1"/>
</dbReference>
<evidence type="ECO:0000256" key="5">
    <source>
        <dbReference type="ARBA" id="ARBA00022737"/>
    </source>
</evidence>
<dbReference type="CDD" id="cd17092">
    <property type="entry name" value="FERM1_F1_Myosin-VII"/>
    <property type="match status" value="1"/>
</dbReference>
<dbReference type="STRING" id="34508.A0A4U5MVC9"/>
<evidence type="ECO:0000259" key="18">
    <source>
        <dbReference type="PROSITE" id="PS51456"/>
    </source>
</evidence>
<feature type="domain" description="Myosin motor" evidence="18">
    <location>
        <begin position="115"/>
        <end position="790"/>
    </location>
</feature>
<dbReference type="PROSITE" id="PS50002">
    <property type="entry name" value="SH3"/>
    <property type="match status" value="1"/>
</dbReference>
<comment type="subcellular location">
    <subcellularLocation>
        <location evidence="1">Cytoplasm</location>
    </subcellularLocation>
</comment>
<dbReference type="SMART" id="SM00015">
    <property type="entry name" value="IQ"/>
    <property type="match status" value="3"/>
</dbReference>
<dbReference type="PRINTS" id="PR00193">
    <property type="entry name" value="MYOSINHEAVY"/>
</dbReference>
<dbReference type="Gene3D" id="1.25.40.530">
    <property type="entry name" value="MyTH4 domain"/>
    <property type="match status" value="2"/>
</dbReference>
<dbReference type="Gene3D" id="1.10.10.820">
    <property type="match status" value="1"/>
</dbReference>
<dbReference type="InterPro" id="IPR001609">
    <property type="entry name" value="Myosin_head_motor_dom-like"/>
</dbReference>
<dbReference type="Gene3D" id="6.20.240.20">
    <property type="match status" value="1"/>
</dbReference>
<sequence length="2078" mass="237974">MFRNIFNTDLYIVVYSPLRLQFCLWILYAALILLIDSDSTAYDHFFGGPLSEMVLITKGDFIWIEPVSKSLFASPVGARVVSADGGRILAIDDEGNEQWIGPERRVKLMHPTSVQSVEDMIQLGDLHEAGILRNLSVRYSEKIIYTYTGSILVALNPYRDLPIYTAEMVRHYRNRKIGELPPHIFAIGDNAYRCMRENKKNQCIVISGESGAGKTESTKLVLQFLAAVSGQHSWIEQQVLEANPIMEAFGNAKTVRNDNSSRFGKYIDIHFNASGAIEGARIEQYLLEKSRIVSQSSGERNYHIFYCMLAGLSSNEKAQLELGSARDYFYVTQGKTLTAEGRDDAADLSAIRSSLKVLLFKDAEIWSIFKVLAALLHIGNIKYTATTVHNMEATEIADRLGISRVAKLLQVDERSLVNALTTKTLVTREERVVSCLNASQSLDVRDAFVKGIYGRLFIHIVNRINDAIYRPHKTDSRGRWSIGVLDIFGFENLQHNSFEQLCINYANEHLQQFFVRHVFKMEQKEYDLEKINWHQIEFTDNQDALNMIAQKPMNVLSLIDEESIFPKGTDLTMLNKLHSTHIKNSKLYSKPKSDLNKSFAITHFAGSVSYSAKGFLEKNRDTFGYDLYSLISNSKFKFLVNLFDDVDSMDSNNRRSKQTVGSQFKRSLDVLMTQLDTSEPFFIRCIKPNDFKAPLQFDRDLVHRQLRYSGMLETIRVRKAGYPIRHCYIEFVERYRHLVPGIKPGAKIDVYKAAKKICSVVLGPSADYQLGKTKVFLKDRDDLYLEQEHDRMLTYHAVMIQKTVRGWYQCKQYARIKAAVVVVQKYWRGYAQRQRYEKLLIGFARLQAVVKSRALVAQYNRLRYTVIQFQAACRGALIRFDLRAKRARGERRAAMMAAEESDSSRPTSTMNGSLNGDDLDDSKLVEQIFGFLPSDSSNESVTNSQRFSDLKFGASAVSTSSPTPPPSEKDADEDLTGYQFGKFAATYFQGHVSAQHVKKPLRQPLLHHDNAGDQMASMAVWITILRFMGDLPDPKYGGDATTDKTPVMTRLYNTLGKSFTKRDVDNMSQMGDYDTFSTTKIRKNSVGKLISMTLKKKSKLNGFADENDSSNSGRYSEMLENRPTTNLDKLHFIIGHGILRSDLRDEIYCQICNQLTHNPSKNSYARGWILMSLCAGCFAPSDRFIKYLYCFIRQNGPSGAIEYNNYIEQRLKRTVKNGTRHQPPSYIELQATKSKKPIVLAVTLMDGTVKTLNADSATTAKELCEEISRKIGLKESFGFSVYIALFDKVSSLGSGNDHIMDAVSQCEQYAKEQGRQERNAPWRLFFRKEIFTPWHDPRADQISSNLIYQQVVRGIKFGEYRCDKESDLALLAAQQFFVEQRGAPLNIERLEVSIPSYLPEHEFNKKSNSIERWLQLIMHTYRKKVLGDERSLTFDLVKEDVVSYAKFKWPLLFSRFYEAYKFAGPPLPKNEVIIAVNWTGIYVVDDQEQVLLEFSYPEVTGITCTQTKRVGQETFTIMTVSGDEYTFQSPNSDDIRDLIVYFLDGLKKRSKYLAAMQDYRPEDKTTYVEFRKGDLLILADDIVGSHVNTQQFVKAECVRTGLTGNVPTEAVYVLPTVMKPTVDVMELFAQHSDVAPEKQNNVVALYSNPHADRPYTLELFAADNFRSIKRSLSINGLHRNHDLWKHSREPIKTSLLKKLDGKDEPCQDAVTMFLNVMKYMGDHPVRRSRTIVDLTDQIFKIPLKFEILRDELYCQLMKQLTENPNRMSEDRGWEVMWLTVGCFPPSQSLLKHVQQFLRSRHLPIAMDCLNRLQKTLRTGCRKYPPHQVEVEAIQRKTTQIFHKAFFPDNTDEAIEVESSTRARDFCIKICNRLGLSSPDGFSLFVKISEKVISVPENEFFFDFVRQLSDWVCTNRPSRNGQIPVFTYQVFFMRKLWLTVNPGEDRNADTIFHYHQELPKYLRGYHSCSRKEAADIAALILRAQTRDGKQPPFHQLHQLLGDVLPRDLVKAQSVNEWKKQITNSFAYFQNMSAEDAQIEFLKRLAVWPTFGSAFFEVIHSALTNFRIVLGKTNLRRNTT</sequence>
<evidence type="ECO:0000256" key="12">
    <source>
        <dbReference type="PROSITE-ProRule" id="PRU00782"/>
    </source>
</evidence>
<evidence type="ECO:0000256" key="13">
    <source>
        <dbReference type="SAM" id="MobiDB-lite"/>
    </source>
</evidence>
<feature type="region of interest" description="Disordered" evidence="13">
    <location>
        <begin position="892"/>
        <end position="916"/>
    </location>
</feature>
<dbReference type="CDD" id="cd13198">
    <property type="entry name" value="FERM_C1_MyoVII"/>
    <property type="match status" value="1"/>
</dbReference>
<dbReference type="Pfam" id="PF00373">
    <property type="entry name" value="FERM_M"/>
    <property type="match status" value="1"/>
</dbReference>
<feature type="domain" description="MyTH4" evidence="17">
    <location>
        <begin position="996"/>
        <end position="1233"/>
    </location>
</feature>
<evidence type="ECO:0000313" key="20">
    <source>
        <dbReference type="Proteomes" id="UP000298663"/>
    </source>
</evidence>
<dbReference type="PROSITE" id="PS50057">
    <property type="entry name" value="FERM_3"/>
    <property type="match status" value="2"/>
</dbReference>
<comment type="caution">
    <text evidence="19">The sequence shown here is derived from an EMBL/GenBank/DDBJ whole genome shotgun (WGS) entry which is preliminary data.</text>
</comment>
<dbReference type="Proteomes" id="UP000298663">
    <property type="component" value="Unassembled WGS sequence"/>
</dbReference>
<dbReference type="Gene3D" id="3.40.850.10">
    <property type="entry name" value="Kinesin motor domain"/>
    <property type="match status" value="1"/>
</dbReference>
<dbReference type="InterPro" id="IPR035963">
    <property type="entry name" value="FERM_2"/>
</dbReference>
<feature type="region of interest" description="Disordered" evidence="13">
    <location>
        <begin position="955"/>
        <end position="974"/>
    </location>
</feature>
<evidence type="ECO:0000259" key="16">
    <source>
        <dbReference type="PROSITE" id="PS50057"/>
    </source>
</evidence>
<keyword evidence="9 12" id="KW-0505">Motor protein</keyword>
<evidence type="ECO:0000256" key="8">
    <source>
        <dbReference type="ARBA" id="ARBA00023123"/>
    </source>
</evidence>
<evidence type="ECO:0000259" key="15">
    <source>
        <dbReference type="PROSITE" id="PS50002"/>
    </source>
</evidence>